<feature type="binding site" evidence="9">
    <location>
        <begin position="24"/>
        <end position="31"/>
    </location>
    <ligand>
        <name>ATP</name>
        <dbReference type="ChEBI" id="CHEBI:30616"/>
    </ligand>
</feature>
<gene>
    <name evidence="9" type="primary">gmk</name>
    <name evidence="11" type="ORF">DNU06_12405</name>
</gene>
<evidence type="ECO:0000256" key="2">
    <source>
        <dbReference type="ARBA" id="ARBA00012961"/>
    </source>
</evidence>
<evidence type="ECO:0000256" key="6">
    <source>
        <dbReference type="ARBA" id="ARBA00022777"/>
    </source>
</evidence>
<evidence type="ECO:0000256" key="9">
    <source>
        <dbReference type="HAMAP-Rule" id="MF_00328"/>
    </source>
</evidence>
<dbReference type="InterPro" id="IPR027417">
    <property type="entry name" value="P-loop_NTPase"/>
</dbReference>
<name>A0A2W1MZG3_9FLAO</name>
<dbReference type="RefSeq" id="WP_111063666.1">
    <property type="nucleotide sequence ID" value="NZ_JBHUCU010000017.1"/>
</dbReference>
<dbReference type="SUPFAM" id="SSF52540">
    <property type="entry name" value="P-loop containing nucleoside triphosphate hydrolases"/>
    <property type="match status" value="1"/>
</dbReference>
<comment type="subcellular location">
    <subcellularLocation>
        <location evidence="9">Cytoplasm</location>
    </subcellularLocation>
</comment>
<dbReference type="PANTHER" id="PTHR23117:SF13">
    <property type="entry name" value="GUANYLATE KINASE"/>
    <property type="match status" value="1"/>
</dbReference>
<evidence type="ECO:0000313" key="12">
    <source>
        <dbReference type="Proteomes" id="UP000249248"/>
    </source>
</evidence>
<dbReference type="GO" id="GO:0005829">
    <property type="term" value="C:cytosol"/>
    <property type="evidence" value="ECO:0007669"/>
    <property type="project" value="TreeGrafter"/>
</dbReference>
<dbReference type="EC" id="2.7.4.8" evidence="2 9"/>
<dbReference type="CDD" id="cd00071">
    <property type="entry name" value="GMPK"/>
    <property type="match status" value="1"/>
</dbReference>
<organism evidence="11 12">
    <name type="scientific">Putridiphycobacter roseus</name>
    <dbReference type="NCBI Taxonomy" id="2219161"/>
    <lineage>
        <taxon>Bacteria</taxon>
        <taxon>Pseudomonadati</taxon>
        <taxon>Bacteroidota</taxon>
        <taxon>Flavobacteriia</taxon>
        <taxon>Flavobacteriales</taxon>
        <taxon>Crocinitomicaceae</taxon>
        <taxon>Putridiphycobacter</taxon>
    </lineage>
</organism>
<dbReference type="Pfam" id="PF00625">
    <property type="entry name" value="Guanylate_kin"/>
    <property type="match status" value="1"/>
</dbReference>
<dbReference type="InterPro" id="IPR008145">
    <property type="entry name" value="GK/Ca_channel_bsu"/>
</dbReference>
<comment type="catalytic activity">
    <reaction evidence="9">
        <text>GMP + ATP = GDP + ADP</text>
        <dbReference type="Rhea" id="RHEA:20780"/>
        <dbReference type="ChEBI" id="CHEBI:30616"/>
        <dbReference type="ChEBI" id="CHEBI:58115"/>
        <dbReference type="ChEBI" id="CHEBI:58189"/>
        <dbReference type="ChEBI" id="CHEBI:456216"/>
        <dbReference type="EC" id="2.7.4.8"/>
    </reaction>
</comment>
<keyword evidence="7 9" id="KW-0067">ATP-binding</keyword>
<comment type="similarity">
    <text evidence="1 9">Belongs to the guanylate kinase family.</text>
</comment>
<evidence type="ECO:0000256" key="4">
    <source>
        <dbReference type="ARBA" id="ARBA00022679"/>
    </source>
</evidence>
<dbReference type="PROSITE" id="PS50052">
    <property type="entry name" value="GUANYLATE_KINASE_2"/>
    <property type="match status" value="1"/>
</dbReference>
<evidence type="ECO:0000256" key="3">
    <source>
        <dbReference type="ARBA" id="ARBA00016296"/>
    </source>
</evidence>
<comment type="caution">
    <text evidence="11">The sequence shown here is derived from an EMBL/GenBank/DDBJ whole genome shotgun (WGS) entry which is preliminary data.</text>
</comment>
<keyword evidence="6 9" id="KW-0418">Kinase</keyword>
<dbReference type="SMART" id="SM00072">
    <property type="entry name" value="GuKc"/>
    <property type="match status" value="1"/>
</dbReference>
<dbReference type="AlphaFoldDB" id="A0A2W1MZG3"/>
<evidence type="ECO:0000256" key="8">
    <source>
        <dbReference type="ARBA" id="ARBA00030128"/>
    </source>
</evidence>
<evidence type="ECO:0000256" key="1">
    <source>
        <dbReference type="ARBA" id="ARBA00005790"/>
    </source>
</evidence>
<comment type="function">
    <text evidence="9">Essential for recycling GMP and indirectly, cGMP.</text>
</comment>
<dbReference type="GO" id="GO:0005524">
    <property type="term" value="F:ATP binding"/>
    <property type="evidence" value="ECO:0007669"/>
    <property type="project" value="UniProtKB-UniRule"/>
</dbReference>
<keyword evidence="12" id="KW-1185">Reference proteome</keyword>
<proteinExistence type="inferred from homology"/>
<dbReference type="GO" id="GO:0004385">
    <property type="term" value="F:GMP kinase activity"/>
    <property type="evidence" value="ECO:0007669"/>
    <property type="project" value="UniProtKB-UniRule"/>
</dbReference>
<evidence type="ECO:0000259" key="10">
    <source>
        <dbReference type="PROSITE" id="PS50052"/>
    </source>
</evidence>
<evidence type="ECO:0000313" key="11">
    <source>
        <dbReference type="EMBL" id="PZE16650.1"/>
    </source>
</evidence>
<accession>A0A2W1MZG3</accession>
<dbReference type="NCBIfam" id="TIGR03263">
    <property type="entry name" value="guanyl_kin"/>
    <property type="match status" value="1"/>
</dbReference>
<keyword evidence="5 9" id="KW-0547">Nucleotide-binding</keyword>
<sequence length="202" mass="23064">MNTSGHIEKPFWGDLPGKCIIFSAPSGAGKTTIVKYLLRQIPNLSFSISAASRQPRGKEESGVDYHFFTVAQFKERIEKKEFVEWEEVYTNNFYGTLKSEVLKAWKNNKIVVFDVDALGGKNLKSIFGERSISIFIKPPSLFVLEQRLKNRGTETPEQIKMRLDKANEEIAHADDFDYTLLNDNLEHACAEIKVIIQDFIQT</sequence>
<reference evidence="11 12" key="1">
    <citation type="submission" date="2018-06" db="EMBL/GenBank/DDBJ databases">
        <title>The draft genome sequence of Crocinitomix sp. SM1701.</title>
        <authorList>
            <person name="Zhang X."/>
        </authorList>
    </citation>
    <scope>NUCLEOTIDE SEQUENCE [LARGE SCALE GENOMIC DNA]</scope>
    <source>
        <strain evidence="11 12">SM1701</strain>
    </source>
</reference>
<dbReference type="OrthoDB" id="9808150at2"/>
<dbReference type="InterPro" id="IPR017665">
    <property type="entry name" value="Guanylate_kinase"/>
</dbReference>
<keyword evidence="9" id="KW-0963">Cytoplasm</keyword>
<keyword evidence="4 9" id="KW-0808">Transferase</keyword>
<dbReference type="PANTHER" id="PTHR23117">
    <property type="entry name" value="GUANYLATE KINASE-RELATED"/>
    <property type="match status" value="1"/>
</dbReference>
<dbReference type="Proteomes" id="UP000249248">
    <property type="component" value="Unassembled WGS sequence"/>
</dbReference>
<dbReference type="InterPro" id="IPR008144">
    <property type="entry name" value="Guanylate_kin-like_dom"/>
</dbReference>
<dbReference type="HAMAP" id="MF_00328">
    <property type="entry name" value="Guanylate_kinase"/>
    <property type="match status" value="1"/>
</dbReference>
<evidence type="ECO:0000256" key="5">
    <source>
        <dbReference type="ARBA" id="ARBA00022741"/>
    </source>
</evidence>
<dbReference type="EMBL" id="QKSB01000007">
    <property type="protein sequence ID" value="PZE16650.1"/>
    <property type="molecule type" value="Genomic_DNA"/>
</dbReference>
<feature type="domain" description="Guanylate kinase-like" evidence="10">
    <location>
        <begin position="17"/>
        <end position="197"/>
    </location>
</feature>
<dbReference type="Gene3D" id="3.40.50.300">
    <property type="entry name" value="P-loop containing nucleotide triphosphate hydrolases"/>
    <property type="match status" value="1"/>
</dbReference>
<protein>
    <recommendedName>
        <fullName evidence="3 9">Guanylate kinase</fullName>
        <ecNumber evidence="2 9">2.7.4.8</ecNumber>
    </recommendedName>
    <alternativeName>
        <fullName evidence="8 9">GMP kinase</fullName>
    </alternativeName>
</protein>
<dbReference type="Gene3D" id="3.30.63.10">
    <property type="entry name" value="Guanylate Kinase phosphate binding domain"/>
    <property type="match status" value="1"/>
</dbReference>
<evidence type="ECO:0000256" key="7">
    <source>
        <dbReference type="ARBA" id="ARBA00022840"/>
    </source>
</evidence>